<dbReference type="SMART" id="SM00530">
    <property type="entry name" value="HTH_XRE"/>
    <property type="match status" value="1"/>
</dbReference>
<gene>
    <name evidence="2" type="ORF">E3J95_04560</name>
</gene>
<dbReference type="CDD" id="cd00093">
    <property type="entry name" value="HTH_XRE"/>
    <property type="match status" value="1"/>
</dbReference>
<dbReference type="AlphaFoldDB" id="A0A523QIF9"/>
<dbReference type="InterPro" id="IPR001387">
    <property type="entry name" value="Cro/C1-type_HTH"/>
</dbReference>
<name>A0A523QIF9_UNCAE</name>
<dbReference type="PROSITE" id="PS50943">
    <property type="entry name" value="HTH_CROC1"/>
    <property type="match status" value="1"/>
</dbReference>
<proteinExistence type="predicted"/>
<feature type="domain" description="HTH cro/C1-type" evidence="1">
    <location>
        <begin position="11"/>
        <end position="66"/>
    </location>
</feature>
<dbReference type="Pfam" id="PF01381">
    <property type="entry name" value="HTH_3"/>
    <property type="match status" value="1"/>
</dbReference>
<accession>A0A523QIF9</accession>
<comment type="caution">
    <text evidence="2">The sequence shown here is derived from an EMBL/GenBank/DDBJ whole genome shotgun (WGS) entry which is preliminary data.</text>
</comment>
<evidence type="ECO:0000259" key="1">
    <source>
        <dbReference type="PROSITE" id="PS50943"/>
    </source>
</evidence>
<organism evidence="2 3">
    <name type="scientific">Aerophobetes bacterium</name>
    <dbReference type="NCBI Taxonomy" id="2030807"/>
    <lineage>
        <taxon>Bacteria</taxon>
        <taxon>Candidatus Aerophobota</taxon>
    </lineage>
</organism>
<dbReference type="Proteomes" id="UP000320781">
    <property type="component" value="Unassembled WGS sequence"/>
</dbReference>
<dbReference type="Gene3D" id="1.10.260.40">
    <property type="entry name" value="lambda repressor-like DNA-binding domains"/>
    <property type="match status" value="1"/>
</dbReference>
<dbReference type="InterPro" id="IPR010982">
    <property type="entry name" value="Lambda_DNA-bd_dom_sf"/>
</dbReference>
<evidence type="ECO:0000313" key="3">
    <source>
        <dbReference type="Proteomes" id="UP000320781"/>
    </source>
</evidence>
<evidence type="ECO:0000313" key="2">
    <source>
        <dbReference type="EMBL" id="TES85380.1"/>
    </source>
</evidence>
<dbReference type="EMBL" id="SOKU01000222">
    <property type="protein sequence ID" value="TES85380.1"/>
    <property type="molecule type" value="Genomic_DNA"/>
</dbReference>
<dbReference type="GO" id="GO:0003677">
    <property type="term" value="F:DNA binding"/>
    <property type="evidence" value="ECO:0007669"/>
    <property type="project" value="InterPro"/>
</dbReference>
<dbReference type="SUPFAM" id="SSF47413">
    <property type="entry name" value="lambda repressor-like DNA-binding domains"/>
    <property type="match status" value="1"/>
</dbReference>
<sequence length="72" mass="8399">MLKVKVKTNDIERLLAKRNLSHNAFAERLGISSGYMSQLVRGERYPSAELRVKILRSLRNVTFDEIFEINDF</sequence>
<protein>
    <submittedName>
        <fullName evidence="2">XRE family transcriptional regulator</fullName>
    </submittedName>
</protein>
<reference evidence="2 3" key="1">
    <citation type="submission" date="2019-03" db="EMBL/GenBank/DDBJ databases">
        <title>Metabolic potential of uncultured bacteria and archaea associated with petroleum seepage in deep-sea sediments.</title>
        <authorList>
            <person name="Dong X."/>
            <person name="Hubert C."/>
        </authorList>
    </citation>
    <scope>NUCLEOTIDE SEQUENCE [LARGE SCALE GENOMIC DNA]</scope>
    <source>
        <strain evidence="2">E44_bin92</strain>
    </source>
</reference>